<protein>
    <submittedName>
        <fullName evidence="2">HAD-IIIC family phosphatase</fullName>
    </submittedName>
</protein>
<dbReference type="InterPro" id="IPR010033">
    <property type="entry name" value="HAD_SF_ppase_IIIC"/>
</dbReference>
<dbReference type="InterPro" id="IPR036514">
    <property type="entry name" value="SGNH_hydro_sf"/>
</dbReference>
<evidence type="ECO:0000313" key="2">
    <source>
        <dbReference type="EMBL" id="TCI08954.1"/>
    </source>
</evidence>
<dbReference type="Proteomes" id="UP000291822">
    <property type="component" value="Unassembled WGS sequence"/>
</dbReference>
<dbReference type="Gene3D" id="3.40.50.1110">
    <property type="entry name" value="SGNH hydrolase"/>
    <property type="match status" value="1"/>
</dbReference>
<reference evidence="2 3" key="1">
    <citation type="submission" date="2019-02" db="EMBL/GenBank/DDBJ databases">
        <title>Dyella amyloliquefaciens sp. nov., isolated from forest soil.</title>
        <authorList>
            <person name="Gao Z.-H."/>
            <person name="Qiu L.-H."/>
        </authorList>
    </citation>
    <scope>NUCLEOTIDE SEQUENCE [LARGE SCALE GENOMIC DNA]</scope>
    <source>
        <strain evidence="2 3">KACC 12747</strain>
    </source>
</reference>
<evidence type="ECO:0000259" key="1">
    <source>
        <dbReference type="Pfam" id="PF13946"/>
    </source>
</evidence>
<gene>
    <name evidence="2" type="ORF">EZM97_22185</name>
</gene>
<comment type="caution">
    <text evidence="2">The sequence shown here is derived from an EMBL/GenBank/DDBJ whole genome shotgun (WGS) entry which is preliminary data.</text>
</comment>
<name>A0A4R0YS25_9GAMM</name>
<organism evidence="2 3">
    <name type="scientific">Dyella soli</name>
    <dbReference type="NCBI Taxonomy" id="522319"/>
    <lineage>
        <taxon>Bacteria</taxon>
        <taxon>Pseudomonadati</taxon>
        <taxon>Pseudomonadota</taxon>
        <taxon>Gammaproteobacteria</taxon>
        <taxon>Lysobacterales</taxon>
        <taxon>Rhodanobacteraceae</taxon>
        <taxon>Dyella</taxon>
    </lineage>
</organism>
<accession>A0A4R0YS25</accession>
<dbReference type="Gene3D" id="1.10.3130.20">
    <property type="entry name" value="Phycobilisome linker domain"/>
    <property type="match status" value="1"/>
</dbReference>
<dbReference type="InterPro" id="IPR036412">
    <property type="entry name" value="HAD-like_sf"/>
</dbReference>
<dbReference type="EMBL" id="SJTG01000003">
    <property type="protein sequence ID" value="TCI08954.1"/>
    <property type="molecule type" value="Genomic_DNA"/>
</dbReference>
<feature type="domain" description="DUF4214" evidence="1">
    <location>
        <begin position="8"/>
        <end position="57"/>
    </location>
</feature>
<sequence>MSNSYPVEEFVRSLYKTILGREPDPNGLANWVAGLSSGAIEPHQAVRGFAQSDEAVRKRQKAASQELRIDEVASYLSPQQLRISEYLPQRILLIGSCLLETWEHQLAKYCEVDFLTVNNGMRLPANPPKEASSYDFQILQMPLRHVLPETECLPLGYGDLAEHEALFARSVERMRRSLSAMMRWNTEHRMLSFVSNFYLPQRNPMGRMFGRYDLRNPVYFIEQLNIRLYEELSAYKNAHLLDIDQIIAVFGRKYYQDDGLALTVHHGVLNNFDYPYDRQRIEPVTRATEQYQVQADQIVGALWAELLSMCRTIKQVDSVKLVIMDLDDSLWRGVAAEDALDTYGQNIVAGWPLGVIEALQYLKRRGVLLAIVSKNDEARIEELWPRIVGNRIQLSDFAVRKINWRPKAENIAEILRDVCLLPKSVVFVDDNPVERAAVKQAFPEIRTLGENPYVTRRALLWSAETQVAVVTDESDRRTQMIQAQVQRETDRKDASHEAFVEGLGIRLNLQVIDSAESKAFVRALELLNKTNQFNTTGKRWTHEQAVAFFAEGGIFYAFNVSDRYADYGLVGVVVVAERHVAQWAMSCRVLGLDVELAAMRQIGSLLAAKGVLEITGEVIETEANFLSRDLFARCGFLGANGEWKRSLDMAGWDAPSYISVEV</sequence>
<dbReference type="NCBIfam" id="TIGR01681">
    <property type="entry name" value="HAD-SF-IIIC"/>
    <property type="match status" value="1"/>
</dbReference>
<dbReference type="Gene3D" id="3.40.50.1000">
    <property type="entry name" value="HAD superfamily/HAD-like"/>
    <property type="match status" value="1"/>
</dbReference>
<evidence type="ECO:0000313" key="3">
    <source>
        <dbReference type="Proteomes" id="UP000291822"/>
    </source>
</evidence>
<dbReference type="InterPro" id="IPR010037">
    <property type="entry name" value="FkbH_domain"/>
</dbReference>
<dbReference type="Pfam" id="PF13946">
    <property type="entry name" value="DUF4214"/>
    <property type="match status" value="1"/>
</dbReference>
<dbReference type="GO" id="GO:0016788">
    <property type="term" value="F:hydrolase activity, acting on ester bonds"/>
    <property type="evidence" value="ECO:0007669"/>
    <property type="project" value="UniProtKB-ARBA"/>
</dbReference>
<dbReference type="InterPro" id="IPR025282">
    <property type="entry name" value="DUF4214"/>
</dbReference>
<dbReference type="SUPFAM" id="SSF56784">
    <property type="entry name" value="HAD-like"/>
    <property type="match status" value="1"/>
</dbReference>
<keyword evidence="3" id="KW-1185">Reference proteome</keyword>
<dbReference type="InterPro" id="IPR023214">
    <property type="entry name" value="HAD_sf"/>
</dbReference>
<dbReference type="RefSeq" id="WP_131410880.1">
    <property type="nucleotide sequence ID" value="NZ_SJTG01000003.1"/>
</dbReference>
<dbReference type="AlphaFoldDB" id="A0A4R0YS25"/>
<dbReference type="InterPro" id="IPR038255">
    <property type="entry name" value="PBS_linker_sf"/>
</dbReference>
<dbReference type="NCBIfam" id="TIGR01686">
    <property type="entry name" value="FkbH"/>
    <property type="match status" value="1"/>
</dbReference>
<proteinExistence type="predicted"/>